<dbReference type="RefSeq" id="YP_009100277.1">
    <property type="nucleotide sequence ID" value="NC_025434.1"/>
</dbReference>
<dbReference type="InterPro" id="IPR056209">
    <property type="entry name" value="SU10_adaptor"/>
</dbReference>
<evidence type="ECO:0000313" key="2">
    <source>
        <dbReference type="Proteomes" id="UP000029366"/>
    </source>
</evidence>
<dbReference type="Pfam" id="PF24175">
    <property type="entry name" value="SU10_adaptor"/>
    <property type="match status" value="1"/>
</dbReference>
<keyword evidence="2" id="KW-1185">Reference proteome</keyword>
<organism evidence="1 2">
    <name type="scientific">Shigella phage POCJ13</name>
    <dbReference type="NCBI Taxonomy" id="1498227"/>
    <lineage>
        <taxon>Viruses</taxon>
        <taxon>Duplodnaviria</taxon>
        <taxon>Heunggongvirae</taxon>
        <taxon>Uroviricota</taxon>
        <taxon>Caudoviricetes</taxon>
        <taxon>Sepvirinae</taxon>
        <taxon>Diegovirus</taxon>
        <taxon>Diegovirus POCJ13</taxon>
    </lineage>
</organism>
<accession>A0A088CBJ9</accession>
<proteinExistence type="predicted"/>
<protein>
    <submittedName>
        <fullName evidence="1">Uncharacterized protein</fullName>
    </submittedName>
</protein>
<dbReference type="OrthoDB" id="9902at10239"/>
<dbReference type="GeneID" id="22277220"/>
<reference evidence="1 2" key="1">
    <citation type="journal article" date="2014" name="Emerg. Infect. Dis.">
        <title>Clinical Isolates of Shiga Toxin 1a-Producing Shigella flexneri with an Epidemiological Link to Recent Travel to Hispaniola.</title>
        <authorList>
            <person name="Gray M.D."/>
            <person name="Lampel K.A."/>
            <person name="Strockbine N.A."/>
            <person name="Fernandez R.E."/>
            <person name="Melton-Celsa A.R."/>
            <person name="Maurelli A.T."/>
        </authorList>
    </citation>
    <scope>NUCLEOTIDE SEQUENCE [LARGE SCALE GENOMIC DNA]</scope>
</reference>
<evidence type="ECO:0000313" key="1">
    <source>
        <dbReference type="EMBL" id="AHZ95221.1"/>
    </source>
</evidence>
<name>A0A088CBJ9_9CAUD</name>
<dbReference type="KEGG" id="vg:22277220"/>
<dbReference type="Proteomes" id="UP000029366">
    <property type="component" value="Segment"/>
</dbReference>
<sequence length="216" mass="23610">MTTITEIIGRVNTQLVDPMMVRWPLAELCDYYNDAVRAVILARPDAGASLETLSCVPGARQTLPDGAIHLLDVICLSDGSAIKPVSREVLDAQYPDWHMLRGKPECFISSDLAPRVFWLFPAPEEAVSVDAVVSRIPEAVYVLTQDDDTPVPLEEAYVNPLVDWMLFRAFSKDAAGGAESGLAAQHYQSFVEQLGIKQGADSTLSARKKVFNGGEM</sequence>
<dbReference type="EMBL" id="KJ603229">
    <property type="protein sequence ID" value="AHZ95221.1"/>
    <property type="molecule type" value="Genomic_DNA"/>
</dbReference>